<sequence>MVDVTTEISEKKQTVSKFAGEAFDVGSVRTVFAGASKDNIKRSDRVILLIGSTGSNKSNLIDCMCNYFYGAKFDGIRYKIANEIFDRGSTPIKSITKYVFNATAMPFRPIIIDTPEIANDSEIATKDATACALHDFLIESQHLQINALCLVLKFDEESISKNETIVQETINLFPPYMLPSTIILFSSNDEKPFLPPSIKLVLRHLNLNYNKYYFFNDHFLQPKKGNKEDDEIEKQKARLSWNLSMGELDRFFEQIRYLSPRSIIPDENIEFSGNDMLQRTSNFTQSSTRNIPYERIIPIKLIGEESTNVKTLTALKDWNSSETPVIKRYVYDPGTMTHREYVMKLQNEEKLSGGEYPNIQNFDAVSSKHKPHETLINDIPQENRMIKKQLLSSNENGIGYMHMRSSPPPEYSTETVAVIHQSSNRDREGKTKIKKRIPSVIDMESQQQKTLYPQHSKSAVQRQIARRTSSGSEHSKSHGVPSQQQQSAKNRQIKQIKRLEDGTSSTSNAIQSTASERLNDQEHRNYVITPEMKRSKSPILMRLLMNKRKRCHSTSPTAAQKQSDSSFEQPRALETNVDQSLQSPLRNYGRLVHEYEVEERPQDGTIHLSEESAIAATTPRQNFRTEKAGIGMKSGYGGNEHNQLFDAKQLNLEEGLTPHPYKKDPCIEVAVVNRKKDYSAERKKKLLKLLCFIFCPIICVIAVAVILVILLFVL</sequence>
<keyword evidence="2" id="KW-0812">Transmembrane</keyword>
<feature type="compositionally biased region" description="Polar residues" evidence="1">
    <location>
        <begin position="444"/>
        <end position="472"/>
    </location>
</feature>
<keyword evidence="2" id="KW-1133">Transmembrane helix</keyword>
<feature type="compositionally biased region" description="Polar residues" evidence="1">
    <location>
        <begin position="502"/>
        <end position="516"/>
    </location>
</feature>
<feature type="compositionally biased region" description="Polar residues" evidence="1">
    <location>
        <begin position="553"/>
        <end position="568"/>
    </location>
</feature>
<accession>A0A498SLT9</accession>
<dbReference type="EMBL" id="UPTC01001973">
    <property type="protein sequence ID" value="VBB32849.1"/>
    <property type="molecule type" value="Genomic_DNA"/>
</dbReference>
<dbReference type="PANTHER" id="PTHR32046">
    <property type="entry name" value="G DOMAIN-CONTAINING PROTEIN"/>
    <property type="match status" value="1"/>
</dbReference>
<feature type="transmembrane region" description="Helical" evidence="2">
    <location>
        <begin position="689"/>
        <end position="713"/>
    </location>
</feature>
<dbReference type="OrthoDB" id="5847984at2759"/>
<dbReference type="STRING" id="6277.A0A498SLT9"/>
<protein>
    <submittedName>
        <fullName evidence="3">Uncharacterized protein</fullName>
    </submittedName>
</protein>
<dbReference type="Proteomes" id="UP000276991">
    <property type="component" value="Unassembled WGS sequence"/>
</dbReference>
<dbReference type="SUPFAM" id="SSF52540">
    <property type="entry name" value="P-loop containing nucleoside triphosphate hydrolases"/>
    <property type="match status" value="1"/>
</dbReference>
<gene>
    <name evidence="3" type="ORF">NAV_LOCUS7640</name>
</gene>
<organism evidence="3 4">
    <name type="scientific">Acanthocheilonema viteae</name>
    <name type="common">Filarial nematode worm</name>
    <name type="synonym">Dipetalonema viteae</name>
    <dbReference type="NCBI Taxonomy" id="6277"/>
    <lineage>
        <taxon>Eukaryota</taxon>
        <taxon>Metazoa</taxon>
        <taxon>Ecdysozoa</taxon>
        <taxon>Nematoda</taxon>
        <taxon>Chromadorea</taxon>
        <taxon>Rhabditida</taxon>
        <taxon>Spirurina</taxon>
        <taxon>Spiruromorpha</taxon>
        <taxon>Filarioidea</taxon>
        <taxon>Onchocercidae</taxon>
        <taxon>Acanthocheilonema</taxon>
    </lineage>
</organism>
<feature type="compositionally biased region" description="Polar residues" evidence="1">
    <location>
        <begin position="480"/>
        <end position="490"/>
    </location>
</feature>
<proteinExistence type="predicted"/>
<evidence type="ECO:0000256" key="2">
    <source>
        <dbReference type="SAM" id="Phobius"/>
    </source>
</evidence>
<evidence type="ECO:0000256" key="1">
    <source>
        <dbReference type="SAM" id="MobiDB-lite"/>
    </source>
</evidence>
<evidence type="ECO:0000313" key="4">
    <source>
        <dbReference type="Proteomes" id="UP000276991"/>
    </source>
</evidence>
<dbReference type="InterPro" id="IPR027417">
    <property type="entry name" value="P-loop_NTPase"/>
</dbReference>
<reference evidence="3 4" key="1">
    <citation type="submission" date="2018-08" db="EMBL/GenBank/DDBJ databases">
        <authorList>
            <person name="Laetsch R D."/>
            <person name="Stevens L."/>
            <person name="Kumar S."/>
            <person name="Blaxter L. M."/>
        </authorList>
    </citation>
    <scope>NUCLEOTIDE SEQUENCE [LARGE SCALE GENOMIC DNA]</scope>
</reference>
<dbReference type="AlphaFoldDB" id="A0A498SLT9"/>
<feature type="region of interest" description="Disordered" evidence="1">
    <location>
        <begin position="549"/>
        <end position="581"/>
    </location>
</feature>
<name>A0A498SLT9_ACAVI</name>
<keyword evidence="2" id="KW-0472">Membrane</keyword>
<keyword evidence="4" id="KW-1185">Reference proteome</keyword>
<feature type="region of interest" description="Disordered" evidence="1">
    <location>
        <begin position="420"/>
        <end position="533"/>
    </location>
</feature>
<evidence type="ECO:0000313" key="3">
    <source>
        <dbReference type="EMBL" id="VBB32849.1"/>
    </source>
</evidence>
<dbReference type="Gene3D" id="3.40.50.300">
    <property type="entry name" value="P-loop containing nucleotide triphosphate hydrolases"/>
    <property type="match status" value="1"/>
</dbReference>
<dbReference type="PANTHER" id="PTHR32046:SF11">
    <property type="entry name" value="IMMUNE-ASSOCIATED NUCLEOTIDE-BINDING PROTEIN 10-LIKE"/>
    <property type="match status" value="1"/>
</dbReference>